<protein>
    <submittedName>
        <fullName evidence="2">Bifunctional protein HldE</fullName>
    </submittedName>
</protein>
<dbReference type="AlphaFoldDB" id="A0A5C6B9C6"/>
<name>A0A5C6B9C6_9PLAN</name>
<dbReference type="GO" id="GO:0005829">
    <property type="term" value="C:cytosol"/>
    <property type="evidence" value="ECO:0007669"/>
    <property type="project" value="TreeGrafter"/>
</dbReference>
<keyword evidence="3" id="KW-1185">Reference proteome</keyword>
<dbReference type="Pfam" id="PF00294">
    <property type="entry name" value="PfkB"/>
    <property type="match status" value="1"/>
</dbReference>
<dbReference type="Proteomes" id="UP000320735">
    <property type="component" value="Unassembled WGS sequence"/>
</dbReference>
<organism evidence="2 3">
    <name type="scientific">Symmachiella macrocystis</name>
    <dbReference type="NCBI Taxonomy" id="2527985"/>
    <lineage>
        <taxon>Bacteria</taxon>
        <taxon>Pseudomonadati</taxon>
        <taxon>Planctomycetota</taxon>
        <taxon>Planctomycetia</taxon>
        <taxon>Planctomycetales</taxon>
        <taxon>Planctomycetaceae</taxon>
        <taxon>Symmachiella</taxon>
    </lineage>
</organism>
<accession>A0A5C6B9C6</accession>
<evidence type="ECO:0000259" key="1">
    <source>
        <dbReference type="Pfam" id="PF00294"/>
    </source>
</evidence>
<sequence length="343" mass="36419">MQLTPAKFEDVLAKFSTLSIAVVGDLFLDRYLDLDAGLTEKSVETGLDAYQVVGDRCYPGAAGTVLNNLAALGVGTLKAISVVGCDGGAYELLRGLDRINVESTHVVQCDERMTPTYTKPMLSQSDGPAVELNRIDIKNRVPQGSEINQQVIAHIDAVFSDVDALIVMDQVDERNNGVVTDAVREHISRLGSEHPDKLIFADSRSQIRMYRNVTTKPNNAELLKSIGVSSSRAEDRDAIAAAGKKLSQTTGRPVYTTLGEAGILYCEADTTTHIPTVPVTGEIDIVGAGDSTTAGIVSSLGAGATAVEAAELGCLVASITVQQIGVTGTASPETLRKRFQERV</sequence>
<dbReference type="OrthoDB" id="9775849at2"/>
<dbReference type="PANTHER" id="PTHR46969">
    <property type="entry name" value="BIFUNCTIONAL PROTEIN HLDE"/>
    <property type="match status" value="1"/>
</dbReference>
<evidence type="ECO:0000313" key="2">
    <source>
        <dbReference type="EMBL" id="TWU07124.1"/>
    </source>
</evidence>
<dbReference type="Gene3D" id="3.40.1190.20">
    <property type="match status" value="1"/>
</dbReference>
<proteinExistence type="predicted"/>
<dbReference type="SUPFAM" id="SSF53613">
    <property type="entry name" value="Ribokinase-like"/>
    <property type="match status" value="1"/>
</dbReference>
<dbReference type="PANTHER" id="PTHR46969:SF1">
    <property type="entry name" value="BIFUNCTIONAL PROTEIN HLDE"/>
    <property type="match status" value="1"/>
</dbReference>
<comment type="caution">
    <text evidence="2">The sequence shown here is derived from an EMBL/GenBank/DDBJ whole genome shotgun (WGS) entry which is preliminary data.</text>
</comment>
<feature type="domain" description="Carbohydrate kinase PfkB" evidence="1">
    <location>
        <begin position="60"/>
        <end position="328"/>
    </location>
</feature>
<dbReference type="RefSeq" id="WP_146373937.1">
    <property type="nucleotide sequence ID" value="NZ_SJPP01000003.1"/>
</dbReference>
<dbReference type="InterPro" id="IPR011611">
    <property type="entry name" value="PfkB_dom"/>
</dbReference>
<dbReference type="InterPro" id="IPR029056">
    <property type="entry name" value="Ribokinase-like"/>
</dbReference>
<dbReference type="GO" id="GO:0033785">
    <property type="term" value="F:heptose 7-phosphate kinase activity"/>
    <property type="evidence" value="ECO:0007669"/>
    <property type="project" value="TreeGrafter"/>
</dbReference>
<dbReference type="GO" id="GO:0033786">
    <property type="term" value="F:heptose-1-phosphate adenylyltransferase activity"/>
    <property type="evidence" value="ECO:0007669"/>
    <property type="project" value="TreeGrafter"/>
</dbReference>
<reference evidence="2 3" key="1">
    <citation type="submission" date="2019-02" db="EMBL/GenBank/DDBJ databases">
        <title>Deep-cultivation of Planctomycetes and their phenomic and genomic characterization uncovers novel biology.</title>
        <authorList>
            <person name="Wiegand S."/>
            <person name="Jogler M."/>
            <person name="Boedeker C."/>
            <person name="Pinto D."/>
            <person name="Vollmers J."/>
            <person name="Rivas-Marin E."/>
            <person name="Kohn T."/>
            <person name="Peeters S.H."/>
            <person name="Heuer A."/>
            <person name="Rast P."/>
            <person name="Oberbeckmann S."/>
            <person name="Bunk B."/>
            <person name="Jeske O."/>
            <person name="Meyerdierks A."/>
            <person name="Storesund J.E."/>
            <person name="Kallscheuer N."/>
            <person name="Luecker S."/>
            <person name="Lage O.M."/>
            <person name="Pohl T."/>
            <person name="Merkel B.J."/>
            <person name="Hornburger P."/>
            <person name="Mueller R.-W."/>
            <person name="Bruemmer F."/>
            <person name="Labrenz M."/>
            <person name="Spormann A.M."/>
            <person name="Op Den Camp H."/>
            <person name="Overmann J."/>
            <person name="Amann R."/>
            <person name="Jetten M.S.M."/>
            <person name="Mascher T."/>
            <person name="Medema M.H."/>
            <person name="Devos D.P."/>
            <person name="Kaster A.-K."/>
            <person name="Ovreas L."/>
            <person name="Rohde M."/>
            <person name="Galperin M.Y."/>
            <person name="Jogler C."/>
        </authorList>
    </citation>
    <scope>NUCLEOTIDE SEQUENCE [LARGE SCALE GENOMIC DNA]</scope>
    <source>
        <strain evidence="2 3">CA54</strain>
    </source>
</reference>
<gene>
    <name evidence="2" type="primary">hldE_2</name>
    <name evidence="2" type="ORF">CA54_55290</name>
</gene>
<evidence type="ECO:0000313" key="3">
    <source>
        <dbReference type="Proteomes" id="UP000320735"/>
    </source>
</evidence>
<dbReference type="EMBL" id="SJPP01000003">
    <property type="protein sequence ID" value="TWU07124.1"/>
    <property type="molecule type" value="Genomic_DNA"/>
</dbReference>